<feature type="non-terminal residue" evidence="1">
    <location>
        <position position="1"/>
    </location>
</feature>
<sequence length="167" mass="18239">HVSILGNEKDAEAAKLNSWAEIPLLPEDPFCLSYKGRVDLDAVLDFLCGKCRRSDTFRAGFVAGISGVVCVDLSFSDISMGGLKSLHKLLTMDREGPESSQVSVINLEGCTWVGDESKELIVSLVCELNKRLEKGSAGVQSVLLKGTKVSRHAMADIKKEFRYMTIT</sequence>
<dbReference type="VEuPathDB" id="CryptoDB:Cvel_23710"/>
<dbReference type="EMBL" id="CDMZ01001631">
    <property type="protein sequence ID" value="CEM35409.1"/>
    <property type="molecule type" value="Genomic_DNA"/>
</dbReference>
<proteinExistence type="predicted"/>
<accession>A0A0G4GWQ6</accession>
<protein>
    <submittedName>
        <fullName evidence="1">Uncharacterized protein</fullName>
    </submittedName>
</protein>
<organism evidence="1">
    <name type="scientific">Chromera velia CCMP2878</name>
    <dbReference type="NCBI Taxonomy" id="1169474"/>
    <lineage>
        <taxon>Eukaryota</taxon>
        <taxon>Sar</taxon>
        <taxon>Alveolata</taxon>
        <taxon>Colpodellida</taxon>
        <taxon>Chromeraceae</taxon>
        <taxon>Chromera</taxon>
    </lineage>
</organism>
<name>A0A0G4GWQ6_9ALVE</name>
<dbReference type="AlphaFoldDB" id="A0A0G4GWQ6"/>
<evidence type="ECO:0000313" key="1">
    <source>
        <dbReference type="EMBL" id="CEM35409.1"/>
    </source>
</evidence>
<reference evidence="1" key="1">
    <citation type="submission" date="2014-11" db="EMBL/GenBank/DDBJ databases">
        <authorList>
            <person name="Otto D Thomas"/>
            <person name="Naeem Raeece"/>
        </authorList>
    </citation>
    <scope>NUCLEOTIDE SEQUENCE</scope>
</reference>
<gene>
    <name evidence="1" type="ORF">Cvel_23710</name>
</gene>